<dbReference type="InterPro" id="IPR036873">
    <property type="entry name" value="Rhodanese-like_dom_sf"/>
</dbReference>
<keyword evidence="3" id="KW-1185">Reference proteome</keyword>
<evidence type="ECO:0000313" key="2">
    <source>
        <dbReference type="EMBL" id="RYP88713.1"/>
    </source>
</evidence>
<proteinExistence type="predicted"/>
<dbReference type="CDD" id="cd00158">
    <property type="entry name" value="RHOD"/>
    <property type="match status" value="1"/>
</dbReference>
<gene>
    <name evidence="2" type="ORF">EKO23_02190</name>
</gene>
<evidence type="ECO:0000259" key="1">
    <source>
        <dbReference type="PROSITE" id="PS50206"/>
    </source>
</evidence>
<dbReference type="InterPro" id="IPR050229">
    <property type="entry name" value="GlpE_sulfurtransferase"/>
</dbReference>
<dbReference type="Proteomes" id="UP000295198">
    <property type="component" value="Unassembled WGS sequence"/>
</dbReference>
<sequence length="110" mass="11812">MHVPTVTLDQLPSELPSGLTVLDVREQVEWVHGHIDGAHHIPLSELGARLGDVPDDQLLVVCKIGGRSAQAVAWLSAQGHDAYNLDGGMIEWAEAGRPMVSETGRPPHVV</sequence>
<dbReference type="AlphaFoldDB" id="A0A4Q4ZK52"/>
<comment type="caution">
    <text evidence="2">The sequence shown here is derived from an EMBL/GenBank/DDBJ whole genome shotgun (WGS) entry which is preliminary data.</text>
</comment>
<feature type="domain" description="Rhodanese" evidence="1">
    <location>
        <begin position="15"/>
        <end position="101"/>
    </location>
</feature>
<dbReference type="Gene3D" id="3.40.250.10">
    <property type="entry name" value="Rhodanese-like domain"/>
    <property type="match status" value="1"/>
</dbReference>
<dbReference type="EMBL" id="SDKM01000002">
    <property type="protein sequence ID" value="RYP88713.1"/>
    <property type="molecule type" value="Genomic_DNA"/>
</dbReference>
<reference evidence="2 3" key="1">
    <citation type="submission" date="2019-01" db="EMBL/GenBank/DDBJ databases">
        <title>Nocardioides guangzhouensis sp. nov., an actinobacterium isolated from soil.</title>
        <authorList>
            <person name="Fu Y."/>
            <person name="Cai Y."/>
            <person name="Lin Z."/>
            <person name="Chen P."/>
        </authorList>
    </citation>
    <scope>NUCLEOTIDE SEQUENCE [LARGE SCALE GENOMIC DNA]</scope>
    <source>
        <strain evidence="2 3">130</strain>
    </source>
</reference>
<accession>A0A4Q4ZK52</accession>
<dbReference type="PANTHER" id="PTHR43031:SF1">
    <property type="entry name" value="PYRIDINE NUCLEOTIDE-DISULPHIDE OXIDOREDUCTASE"/>
    <property type="match status" value="1"/>
</dbReference>
<dbReference type="RefSeq" id="WP_134713614.1">
    <property type="nucleotide sequence ID" value="NZ_SDKM01000002.1"/>
</dbReference>
<dbReference type="PROSITE" id="PS50206">
    <property type="entry name" value="RHODANESE_3"/>
    <property type="match status" value="1"/>
</dbReference>
<evidence type="ECO:0000313" key="3">
    <source>
        <dbReference type="Proteomes" id="UP000295198"/>
    </source>
</evidence>
<name>A0A4Q4ZK52_9ACTN</name>
<organism evidence="2 3">
    <name type="scientific">Nocardioides guangzhouensis</name>
    <dbReference type="NCBI Taxonomy" id="2497878"/>
    <lineage>
        <taxon>Bacteria</taxon>
        <taxon>Bacillati</taxon>
        <taxon>Actinomycetota</taxon>
        <taxon>Actinomycetes</taxon>
        <taxon>Propionibacteriales</taxon>
        <taxon>Nocardioidaceae</taxon>
        <taxon>Nocardioides</taxon>
    </lineage>
</organism>
<dbReference type="SUPFAM" id="SSF52821">
    <property type="entry name" value="Rhodanese/Cell cycle control phosphatase"/>
    <property type="match status" value="1"/>
</dbReference>
<protein>
    <submittedName>
        <fullName evidence="2">Rhodanese-like domain-containing protein</fullName>
    </submittedName>
</protein>
<dbReference type="InterPro" id="IPR001763">
    <property type="entry name" value="Rhodanese-like_dom"/>
</dbReference>
<dbReference type="PANTHER" id="PTHR43031">
    <property type="entry name" value="FAD-DEPENDENT OXIDOREDUCTASE"/>
    <property type="match status" value="1"/>
</dbReference>
<dbReference type="SMART" id="SM00450">
    <property type="entry name" value="RHOD"/>
    <property type="match status" value="1"/>
</dbReference>
<dbReference type="OrthoDB" id="9800872at2"/>
<dbReference type="Pfam" id="PF00581">
    <property type="entry name" value="Rhodanese"/>
    <property type="match status" value="1"/>
</dbReference>